<dbReference type="EMBL" id="JASORJ010000029">
    <property type="protein sequence ID" value="MDK7357806.1"/>
    <property type="molecule type" value="Genomic_DNA"/>
</dbReference>
<evidence type="ECO:0000313" key="9">
    <source>
        <dbReference type="Proteomes" id="UP000277803"/>
    </source>
</evidence>
<evidence type="ECO:0000256" key="1">
    <source>
        <dbReference type="ARBA" id="ARBA00010529"/>
    </source>
</evidence>
<dbReference type="PRINTS" id="PR01727">
    <property type="entry name" value="DNABINDINGHU"/>
</dbReference>
<proteinExistence type="inferred from homology"/>
<dbReference type="PANTHER" id="PTHR33175:SF3">
    <property type="entry name" value="DNA-BINDING PROTEIN HU-BETA"/>
    <property type="match status" value="1"/>
</dbReference>
<dbReference type="GO" id="GO:0030261">
    <property type="term" value="P:chromosome condensation"/>
    <property type="evidence" value="ECO:0007669"/>
    <property type="project" value="UniProtKB-KW"/>
</dbReference>
<dbReference type="STRING" id="39777.B7L28_06840"/>
<dbReference type="GeneID" id="57774091"/>
<evidence type="ECO:0000313" key="6">
    <source>
        <dbReference type="EMBL" id="MDK7357806.1"/>
    </source>
</evidence>
<dbReference type="AlphaFoldDB" id="A0A133S511"/>
<reference evidence="5 8" key="1">
    <citation type="submission" date="2016-01" db="EMBL/GenBank/DDBJ databases">
        <authorList>
            <person name="Oliw E.H."/>
        </authorList>
    </citation>
    <scope>NUCLEOTIDE SEQUENCE [LARGE SCALE GENOMIC DNA]</scope>
    <source>
        <strain evidence="5 8">CMW7756B</strain>
    </source>
</reference>
<evidence type="ECO:0000313" key="5">
    <source>
        <dbReference type="EMBL" id="KXA64585.1"/>
    </source>
</evidence>
<dbReference type="Proteomes" id="UP000070226">
    <property type="component" value="Unassembled WGS sequence"/>
</dbReference>
<dbReference type="PANTHER" id="PTHR33175">
    <property type="entry name" value="DNA-BINDING PROTEIN HU"/>
    <property type="match status" value="1"/>
</dbReference>
<organism evidence="5">
    <name type="scientific">Veillonella atypica</name>
    <dbReference type="NCBI Taxonomy" id="39777"/>
    <lineage>
        <taxon>Bacteria</taxon>
        <taxon>Bacillati</taxon>
        <taxon>Bacillota</taxon>
        <taxon>Negativicutes</taxon>
        <taxon>Veillonellales</taxon>
        <taxon>Veillonellaceae</taxon>
        <taxon>Veillonella</taxon>
    </lineage>
</organism>
<dbReference type="CDD" id="cd13831">
    <property type="entry name" value="HU"/>
    <property type="match status" value="1"/>
</dbReference>
<dbReference type="GO" id="GO:1990103">
    <property type="term" value="C:DnaA-HU complex"/>
    <property type="evidence" value="ECO:0007669"/>
    <property type="project" value="UniProtKB-ARBA"/>
</dbReference>
<dbReference type="FunFam" id="4.10.520.10:FF:000001">
    <property type="entry name" value="DNA-binding protein HU"/>
    <property type="match status" value="1"/>
</dbReference>
<evidence type="ECO:0000256" key="4">
    <source>
        <dbReference type="RuleBase" id="RU003939"/>
    </source>
</evidence>
<dbReference type="PROSITE" id="PS00045">
    <property type="entry name" value="HISTONE_LIKE"/>
    <property type="match status" value="1"/>
</dbReference>
<dbReference type="GO" id="GO:0042802">
    <property type="term" value="F:identical protein binding"/>
    <property type="evidence" value="ECO:0007669"/>
    <property type="project" value="UniProtKB-ARBA"/>
</dbReference>
<dbReference type="GO" id="GO:0030527">
    <property type="term" value="F:structural constituent of chromatin"/>
    <property type="evidence" value="ECO:0007669"/>
    <property type="project" value="InterPro"/>
</dbReference>
<dbReference type="SMART" id="SM00411">
    <property type="entry name" value="BHL"/>
    <property type="match status" value="1"/>
</dbReference>
<dbReference type="GO" id="GO:0003677">
    <property type="term" value="F:DNA binding"/>
    <property type="evidence" value="ECO:0007669"/>
    <property type="project" value="UniProtKB-KW"/>
</dbReference>
<gene>
    <name evidence="7" type="ORF">D2965_06735</name>
    <name evidence="5" type="ORF">HMPREF3233_00918</name>
    <name evidence="6" type="ORF">QP520_09235</name>
</gene>
<dbReference type="PATRIC" id="fig|39777.7.peg.895"/>
<dbReference type="Proteomes" id="UP001236274">
    <property type="component" value="Unassembled WGS sequence"/>
</dbReference>
<dbReference type="Proteomes" id="UP000277803">
    <property type="component" value="Unassembled WGS sequence"/>
</dbReference>
<dbReference type="GO" id="GO:0010467">
    <property type="term" value="P:gene expression"/>
    <property type="evidence" value="ECO:0007669"/>
    <property type="project" value="UniProtKB-ARBA"/>
</dbReference>
<dbReference type="InterPro" id="IPR000119">
    <property type="entry name" value="Hist_DNA-bd"/>
</dbReference>
<keyword evidence="3 5" id="KW-0238">DNA-binding</keyword>
<dbReference type="GO" id="GO:0005829">
    <property type="term" value="C:cytosol"/>
    <property type="evidence" value="ECO:0007669"/>
    <property type="project" value="TreeGrafter"/>
</dbReference>
<dbReference type="RefSeq" id="WP_005381952.1">
    <property type="nucleotide sequence ID" value="NZ_CABFMO010000026.1"/>
</dbReference>
<keyword evidence="2" id="KW-0226">DNA condensation</keyword>
<dbReference type="InterPro" id="IPR010992">
    <property type="entry name" value="IHF-like_DNA-bd_dom_sf"/>
</dbReference>
<evidence type="ECO:0000256" key="3">
    <source>
        <dbReference type="ARBA" id="ARBA00023125"/>
    </source>
</evidence>
<dbReference type="Gene3D" id="4.10.520.10">
    <property type="entry name" value="IHF-like DNA-binding proteins"/>
    <property type="match status" value="1"/>
</dbReference>
<reference evidence="7 9" key="2">
    <citation type="submission" date="2018-09" db="EMBL/GenBank/DDBJ databases">
        <title>Genome sequence of Veillonella atypica isolated from periodontal Korean patients.</title>
        <authorList>
            <person name="Lee J.-H."/>
            <person name="Moon J.-H."/>
            <person name="Shin S.-Y."/>
        </authorList>
    </citation>
    <scope>NUCLEOTIDE SEQUENCE [LARGE SCALE GENOMIC DNA]</scope>
    <source>
        <strain evidence="7 9">KHUD_V1</strain>
    </source>
</reference>
<protein>
    <submittedName>
        <fullName evidence="5">DNA-binding protein HU-beta</fullName>
    </submittedName>
    <submittedName>
        <fullName evidence="6">HU family DNA-binding protein</fullName>
    </submittedName>
</protein>
<evidence type="ECO:0000313" key="7">
    <source>
        <dbReference type="EMBL" id="RJY50272.1"/>
    </source>
</evidence>
<dbReference type="KEGG" id="vat:B7L28_06840"/>
<dbReference type="EMBL" id="QXZZ01000032">
    <property type="protein sequence ID" value="RJY50272.1"/>
    <property type="molecule type" value="Genomic_DNA"/>
</dbReference>
<dbReference type="EMBL" id="LRQT01000023">
    <property type="protein sequence ID" value="KXA64585.1"/>
    <property type="molecule type" value="Genomic_DNA"/>
</dbReference>
<name>A0A133S511_9FIRM</name>
<dbReference type="SUPFAM" id="SSF47729">
    <property type="entry name" value="IHF-like DNA-binding proteins"/>
    <property type="match status" value="1"/>
</dbReference>
<dbReference type="GO" id="GO:1990178">
    <property type="term" value="C:HU-DNA complex"/>
    <property type="evidence" value="ECO:0007669"/>
    <property type="project" value="UniProtKB-ARBA"/>
</dbReference>
<dbReference type="Pfam" id="PF00216">
    <property type="entry name" value="Bac_DNA_binding"/>
    <property type="match status" value="1"/>
</dbReference>
<accession>A0A133S511</accession>
<evidence type="ECO:0000256" key="2">
    <source>
        <dbReference type="ARBA" id="ARBA00023067"/>
    </source>
</evidence>
<sequence>MNKTELIASVAQKTELTKKDAEKAVKAVFDTVAEELAAGGKVQVIGFGTFEVRERAAREGRNPQNGKTITIKASKSPAFKAGKGLKEQVNAAPAKKRKK</sequence>
<dbReference type="InterPro" id="IPR020816">
    <property type="entry name" value="Histone-like_DNA-bd_CS"/>
</dbReference>
<reference evidence="6" key="3">
    <citation type="submission" date="2023-05" db="EMBL/GenBank/DDBJ databases">
        <title>Cataloging the Phylogenetic Diversity of Human Bladder Bacteria.</title>
        <authorList>
            <person name="Du J."/>
        </authorList>
    </citation>
    <scope>NUCLEOTIDE SEQUENCE</scope>
    <source>
        <strain evidence="6">UMB10101</strain>
    </source>
</reference>
<evidence type="ECO:0000313" key="8">
    <source>
        <dbReference type="Proteomes" id="UP000070226"/>
    </source>
</evidence>
<comment type="caution">
    <text evidence="5">The sequence shown here is derived from an EMBL/GenBank/DDBJ whole genome shotgun (WGS) entry which is preliminary data.</text>
</comment>
<dbReference type="GO" id="GO:0006270">
    <property type="term" value="P:DNA replication initiation"/>
    <property type="evidence" value="ECO:0007669"/>
    <property type="project" value="UniProtKB-ARBA"/>
</dbReference>
<comment type="similarity">
    <text evidence="1 4">Belongs to the bacterial histone-like protein family.</text>
</comment>